<dbReference type="Proteomes" id="UP000199482">
    <property type="component" value="Chromosome I"/>
</dbReference>
<keyword evidence="5" id="KW-1185">Reference proteome</keyword>
<dbReference type="EMBL" id="SODL02000002">
    <property type="protein sequence ID" value="MCP2367517.1"/>
    <property type="molecule type" value="Genomic_DNA"/>
</dbReference>
<protein>
    <submittedName>
        <fullName evidence="3">Uncharacterized protein</fullName>
    </submittedName>
</protein>
<dbReference type="Proteomes" id="UP000893823">
    <property type="component" value="Unassembled WGS sequence"/>
</dbReference>
<dbReference type="RefSeq" id="WP_092668337.1">
    <property type="nucleotide sequence ID" value="NZ_BMDN01000002.1"/>
</dbReference>
<feature type="compositionally biased region" description="Basic and acidic residues" evidence="1">
    <location>
        <begin position="39"/>
        <end position="70"/>
    </location>
</feature>
<proteinExistence type="predicted"/>
<reference evidence="4" key="1">
    <citation type="submission" date="2016-10" db="EMBL/GenBank/DDBJ databases">
        <authorList>
            <person name="Varghese N."/>
            <person name="Submissions S."/>
        </authorList>
    </citation>
    <scope>NUCLEOTIDE SEQUENCE [LARGE SCALE GENOMIC DNA]</scope>
    <source>
        <strain evidence="4">CPCC 202695</strain>
    </source>
</reference>
<dbReference type="AlphaFoldDB" id="A0A1H1LCJ8"/>
<evidence type="ECO:0000313" key="4">
    <source>
        <dbReference type="Proteomes" id="UP000199482"/>
    </source>
</evidence>
<reference evidence="3" key="2">
    <citation type="submission" date="2016-10" db="EMBL/GenBank/DDBJ databases">
        <authorList>
            <person name="de Groot N.N."/>
        </authorList>
    </citation>
    <scope>NUCLEOTIDE SEQUENCE [LARGE SCALE GENOMIC DNA]</scope>
    <source>
        <strain evidence="3">CPCC 202695</strain>
    </source>
</reference>
<reference evidence="2" key="3">
    <citation type="submission" date="2022-06" db="EMBL/GenBank/DDBJ databases">
        <title>Genomic Encyclopedia of Type Strains, Phase III (KMG-III): the genomes of soil and plant-associated and newly described type strains.</title>
        <authorList>
            <person name="Whitman W."/>
        </authorList>
    </citation>
    <scope>NUCLEOTIDE SEQUENCE</scope>
    <source>
        <strain evidence="2">CPCC 202695</strain>
    </source>
</reference>
<dbReference type="EMBL" id="LT629755">
    <property type="protein sequence ID" value="SDR72147.1"/>
    <property type="molecule type" value="Genomic_DNA"/>
</dbReference>
<accession>A0A1H1LCJ8</accession>
<feature type="compositionally biased region" description="Basic and acidic residues" evidence="1">
    <location>
        <begin position="7"/>
        <end position="18"/>
    </location>
</feature>
<name>A0A1H1LCJ8_9MICO</name>
<organism evidence="3 4">
    <name type="scientific">Agromyces flavus</name>
    <dbReference type="NCBI Taxonomy" id="589382"/>
    <lineage>
        <taxon>Bacteria</taxon>
        <taxon>Bacillati</taxon>
        <taxon>Actinomycetota</taxon>
        <taxon>Actinomycetes</taxon>
        <taxon>Micrococcales</taxon>
        <taxon>Microbacteriaceae</taxon>
        <taxon>Agromyces</taxon>
    </lineage>
</organism>
<sequence length="70" mass="7760">MSKRTRKEGALADERWETDGGTLDGDATSDAAAENTTPAEERAKRWKDANAEHWHGSGSSDETKRRATER</sequence>
<evidence type="ECO:0000313" key="2">
    <source>
        <dbReference type="EMBL" id="MCP2367517.1"/>
    </source>
</evidence>
<feature type="region of interest" description="Disordered" evidence="1">
    <location>
        <begin position="1"/>
        <end position="70"/>
    </location>
</feature>
<evidence type="ECO:0000256" key="1">
    <source>
        <dbReference type="SAM" id="MobiDB-lite"/>
    </source>
</evidence>
<gene>
    <name evidence="2" type="ORF">BCL57_001671</name>
    <name evidence="3" type="ORF">SAMN04489721_0081</name>
</gene>
<evidence type="ECO:0000313" key="3">
    <source>
        <dbReference type="EMBL" id="SDR72147.1"/>
    </source>
</evidence>
<evidence type="ECO:0000313" key="5">
    <source>
        <dbReference type="Proteomes" id="UP000893823"/>
    </source>
</evidence>